<dbReference type="AlphaFoldDB" id="A0A3B1CGY5"/>
<dbReference type="Pfam" id="PF06470">
    <property type="entry name" value="SMC_hinge"/>
    <property type="match status" value="1"/>
</dbReference>
<protein>
    <submittedName>
        <fullName evidence="9">Chromosome partition protein smc</fullName>
    </submittedName>
</protein>
<dbReference type="InterPro" id="IPR011890">
    <property type="entry name" value="SMC_prok"/>
</dbReference>
<dbReference type="SUPFAM" id="SSF52540">
    <property type="entry name" value="P-loop containing nucleoside triphosphate hydrolases"/>
    <property type="match status" value="1"/>
</dbReference>
<dbReference type="HAMAP" id="MF_01894">
    <property type="entry name" value="Smc_prok"/>
    <property type="match status" value="1"/>
</dbReference>
<sequence>MFFKSIELRGFKSFVDETKMVFDEGVTVIVGPNGCGKSNIADGLRWVLGEQSAKSMRGAKMEDFIFNGSSTRKPTGFAEVSVTISDLNGSISSQPYSEYEEIAVSRKLYRNGDSEYMINKVPCRLKDIVDIFLDTGISVRSLSIIEQEQVTRIINSKPDDRKVFIDEAAGIMKYKQRRNTAMNKLALGQQNLLRIQDILAELERQRNSLNRQAKKAERHRVFRDEIKERGLAHFATDFQERAKSLDEHSIRLDELKQDEASLQAELSTNHNKLESLNAGISDEEKAVADIKEEKSRIESTIERNNDHRGLLSRHIEEAKLTRKNSIDEIEQVESETVRHDDEINQRRVELSSLETMIDEKMEEIERLREEVEQAQSELHDRREKLEEGSRITLGIMEEISSKKHELSSIKTKVEMAGSTINSLADKESQYSRDASSARERSGGLGERLIHLKVEFDGETAKVNETKNSLLSVNAELSSVEKETWSLSEELAKCQSKLESLEEFERNFEGYGEGVRKLMKLKEEGADELSGVRGLLAKGAKVAPEMEVALAATLGSRLEAVMMDNSSNMLKAIMTLKKEKLGGASFVSADLAPSNGAKAPERVEHPALIGRASELFTFTGDSPSNIKELLSHTLVARDFTGAMEIWNLEPGGFTVVTTDGEVIDTAGFVTGGLAKTGAAGIVSRKRIIEELGERINELREDKQTAEDKRGRLAESKQEQERKLDATGREARRLELEIVEITNEIGKADEELKRNSAYIDSLKAEKEALIAQTKSLSEELDARAGAIDRLNDRKKEADAQKEAMQTAIKQASSDLDILRGRLQDKELDITESRGRHDGLNLDIKRLEGIMAGHIARVQRLKDSIEDLKRKSGEMEESIESMLNENVGLAREKDSLKENIDVINEALAEKTGESEEIGKTIRGLQTRLNDIQPVITEVALKKSETEMRIENIIEKADTEFNIPVEDLENLDVSAIDMEEVTERLNFLRGQLSKMGDVNLSALEEFEQIDKRWQFLKTQRDDLVASIDTLHKTIESINATTNKMFKETFEEVSKNFEATFKRLFGGGHAELRLVQEEGKPEPGVEIMAQPPGKKNQSMNLLSAGEKAMTAIALLFSVFMTKPSPFCLLDEIDAPLDEANIVRFRDMLMEMREKTQFIIITHNQKTMSFGDRLYGVTQEEEGISKILAVDLHDERAHAPNAA</sequence>
<dbReference type="InterPro" id="IPR024704">
    <property type="entry name" value="SMC"/>
</dbReference>
<keyword evidence="3" id="KW-0067">ATP-binding</keyword>
<evidence type="ECO:0000256" key="4">
    <source>
        <dbReference type="ARBA" id="ARBA00023054"/>
    </source>
</evidence>
<evidence type="ECO:0000259" key="8">
    <source>
        <dbReference type="SMART" id="SM00968"/>
    </source>
</evidence>
<dbReference type="SMART" id="SM00968">
    <property type="entry name" value="SMC_hinge"/>
    <property type="match status" value="1"/>
</dbReference>
<keyword evidence="2" id="KW-0547">Nucleotide-binding</keyword>
<feature type="coiled-coil region" evidence="6">
    <location>
        <begin position="185"/>
        <end position="219"/>
    </location>
</feature>
<keyword evidence="1" id="KW-0963">Cytoplasm</keyword>
<dbReference type="Gene3D" id="3.40.50.300">
    <property type="entry name" value="P-loop containing nucleotide triphosphate hydrolases"/>
    <property type="match status" value="2"/>
</dbReference>
<evidence type="ECO:0000256" key="6">
    <source>
        <dbReference type="SAM" id="Coils"/>
    </source>
</evidence>
<dbReference type="Gene3D" id="3.30.70.1620">
    <property type="match status" value="1"/>
</dbReference>
<feature type="coiled-coil region" evidence="6">
    <location>
        <begin position="245"/>
        <end position="388"/>
    </location>
</feature>
<dbReference type="NCBIfam" id="TIGR02168">
    <property type="entry name" value="SMC_prok_B"/>
    <property type="match status" value="1"/>
</dbReference>
<dbReference type="InterPro" id="IPR036277">
    <property type="entry name" value="SMC_hinge_sf"/>
</dbReference>
<accession>A0A3B1CGY5</accession>
<dbReference type="Gene3D" id="1.20.1060.20">
    <property type="match status" value="1"/>
</dbReference>
<feature type="region of interest" description="Disordered" evidence="7">
    <location>
        <begin position="700"/>
        <end position="724"/>
    </location>
</feature>
<proteinExistence type="inferred from homology"/>
<dbReference type="CDD" id="cd03278">
    <property type="entry name" value="ABC_SMC_barmotin"/>
    <property type="match status" value="1"/>
</dbReference>
<evidence type="ECO:0000256" key="1">
    <source>
        <dbReference type="ARBA" id="ARBA00022490"/>
    </source>
</evidence>
<dbReference type="Gene3D" id="1.10.287.1490">
    <property type="match status" value="2"/>
</dbReference>
<feature type="domain" description="SMC hinge" evidence="8">
    <location>
        <begin position="529"/>
        <end position="645"/>
    </location>
</feature>
<dbReference type="PANTHER" id="PTHR43977">
    <property type="entry name" value="STRUCTURAL MAINTENANCE OF CHROMOSOMES PROTEIN 3"/>
    <property type="match status" value="1"/>
</dbReference>
<evidence type="ECO:0000256" key="5">
    <source>
        <dbReference type="ARBA" id="ARBA00023125"/>
    </source>
</evidence>
<keyword evidence="5" id="KW-0238">DNA-binding</keyword>
<evidence type="ECO:0000313" key="9">
    <source>
        <dbReference type="EMBL" id="VAX21900.1"/>
    </source>
</evidence>
<dbReference type="EMBL" id="UOGB01000223">
    <property type="protein sequence ID" value="VAX21900.1"/>
    <property type="molecule type" value="Genomic_DNA"/>
</dbReference>
<dbReference type="GO" id="GO:0007062">
    <property type="term" value="P:sister chromatid cohesion"/>
    <property type="evidence" value="ECO:0007669"/>
    <property type="project" value="InterPro"/>
</dbReference>
<evidence type="ECO:0000256" key="7">
    <source>
        <dbReference type="SAM" id="MobiDB-lite"/>
    </source>
</evidence>
<dbReference type="InterPro" id="IPR027417">
    <property type="entry name" value="P-loop_NTPase"/>
</dbReference>
<dbReference type="GO" id="GO:0003677">
    <property type="term" value="F:DNA binding"/>
    <property type="evidence" value="ECO:0007669"/>
    <property type="project" value="UniProtKB-KW"/>
</dbReference>
<dbReference type="InterPro" id="IPR010935">
    <property type="entry name" value="SMC_hinge"/>
</dbReference>
<organism evidence="9">
    <name type="scientific">hydrothermal vent metagenome</name>
    <dbReference type="NCBI Taxonomy" id="652676"/>
    <lineage>
        <taxon>unclassified sequences</taxon>
        <taxon>metagenomes</taxon>
        <taxon>ecological metagenomes</taxon>
    </lineage>
</organism>
<dbReference type="GO" id="GO:0030261">
    <property type="term" value="P:chromosome condensation"/>
    <property type="evidence" value="ECO:0007669"/>
    <property type="project" value="InterPro"/>
</dbReference>
<evidence type="ECO:0000256" key="2">
    <source>
        <dbReference type="ARBA" id="ARBA00022741"/>
    </source>
</evidence>
<reference evidence="9" key="1">
    <citation type="submission" date="2018-06" db="EMBL/GenBank/DDBJ databases">
        <authorList>
            <person name="Zhirakovskaya E."/>
        </authorList>
    </citation>
    <scope>NUCLEOTIDE SEQUENCE</scope>
</reference>
<name>A0A3B1CGY5_9ZZZZ</name>
<evidence type="ECO:0000256" key="3">
    <source>
        <dbReference type="ARBA" id="ARBA00022840"/>
    </source>
</evidence>
<dbReference type="GO" id="GO:0016887">
    <property type="term" value="F:ATP hydrolysis activity"/>
    <property type="evidence" value="ECO:0007669"/>
    <property type="project" value="InterPro"/>
</dbReference>
<gene>
    <name evidence="9" type="ORF">MNBD_NITROSPINAE03-41</name>
</gene>
<dbReference type="Pfam" id="PF02463">
    <property type="entry name" value="SMC_N"/>
    <property type="match status" value="1"/>
</dbReference>
<dbReference type="PIRSF" id="PIRSF005719">
    <property type="entry name" value="SMC"/>
    <property type="match status" value="1"/>
</dbReference>
<keyword evidence="4 6" id="KW-0175">Coiled coil</keyword>
<dbReference type="GO" id="GO:0005524">
    <property type="term" value="F:ATP binding"/>
    <property type="evidence" value="ECO:0007669"/>
    <property type="project" value="UniProtKB-KW"/>
</dbReference>
<dbReference type="SUPFAM" id="SSF75553">
    <property type="entry name" value="Smc hinge domain"/>
    <property type="match status" value="1"/>
</dbReference>
<dbReference type="InterPro" id="IPR003395">
    <property type="entry name" value="RecF/RecN/SMC_N"/>
</dbReference>
<dbReference type="GO" id="GO:0005694">
    <property type="term" value="C:chromosome"/>
    <property type="evidence" value="ECO:0007669"/>
    <property type="project" value="InterPro"/>
</dbReference>